<dbReference type="AlphaFoldDB" id="A0A855X4Z0"/>
<dbReference type="InterPro" id="IPR016169">
    <property type="entry name" value="FAD-bd_PCMH_sub2"/>
</dbReference>
<evidence type="ECO:0000256" key="10">
    <source>
        <dbReference type="SAM" id="Phobius"/>
    </source>
</evidence>
<dbReference type="InterPro" id="IPR051676">
    <property type="entry name" value="UPF0053_domain"/>
</dbReference>
<feature type="domain" description="CBS" evidence="11">
    <location>
        <begin position="224"/>
        <end position="285"/>
    </location>
</feature>
<dbReference type="GO" id="GO:0050660">
    <property type="term" value="F:flavin adenine dinucleotide binding"/>
    <property type="evidence" value="ECO:0007669"/>
    <property type="project" value="InterPro"/>
</dbReference>
<feature type="transmembrane region" description="Helical" evidence="10">
    <location>
        <begin position="60"/>
        <end position="85"/>
    </location>
</feature>
<dbReference type="InterPro" id="IPR002550">
    <property type="entry name" value="CNNM"/>
</dbReference>
<evidence type="ECO:0000256" key="7">
    <source>
        <dbReference type="ARBA" id="ARBA00023136"/>
    </source>
</evidence>
<dbReference type="Pfam" id="PF00571">
    <property type="entry name" value="CBS"/>
    <property type="match status" value="2"/>
</dbReference>
<dbReference type="PANTHER" id="PTHR43099:SF2">
    <property type="entry name" value="UPF0053 PROTEIN YRKA"/>
    <property type="match status" value="1"/>
</dbReference>
<evidence type="ECO:0000256" key="3">
    <source>
        <dbReference type="ARBA" id="ARBA00022692"/>
    </source>
</evidence>
<dbReference type="Gene3D" id="3.10.580.10">
    <property type="entry name" value="CBS-domain"/>
    <property type="match status" value="1"/>
</dbReference>
<evidence type="ECO:0000313" key="14">
    <source>
        <dbReference type="Proteomes" id="UP000250918"/>
    </source>
</evidence>
<organism evidence="13 14">
    <name type="scientific">candidate division GN15 bacterium</name>
    <dbReference type="NCBI Taxonomy" id="2072418"/>
    <lineage>
        <taxon>Bacteria</taxon>
        <taxon>candidate division GN15</taxon>
    </lineage>
</organism>
<dbReference type="GO" id="GO:0005886">
    <property type="term" value="C:plasma membrane"/>
    <property type="evidence" value="ECO:0007669"/>
    <property type="project" value="UniProtKB-SubCell"/>
</dbReference>
<evidence type="ECO:0000256" key="1">
    <source>
        <dbReference type="ARBA" id="ARBA00004651"/>
    </source>
</evidence>
<reference evidence="13 14" key="1">
    <citation type="journal article" date="2018" name="ISME J.">
        <title>A methanotrophic archaeon couples anaerobic oxidation of methane to Fe(III) reduction.</title>
        <authorList>
            <person name="Cai C."/>
            <person name="Leu A.O."/>
            <person name="Xie G.J."/>
            <person name="Guo J."/>
            <person name="Feng Y."/>
            <person name="Zhao J.X."/>
            <person name="Tyson G.W."/>
            <person name="Yuan Z."/>
            <person name="Hu S."/>
        </authorList>
    </citation>
    <scope>NUCLEOTIDE SEQUENCE [LARGE SCALE GENOMIC DNA]</scope>
    <source>
        <strain evidence="13">FeB_12</strain>
    </source>
</reference>
<evidence type="ECO:0000256" key="4">
    <source>
        <dbReference type="ARBA" id="ARBA00022737"/>
    </source>
</evidence>
<keyword evidence="4" id="KW-0677">Repeat</keyword>
<dbReference type="Pfam" id="PF01595">
    <property type="entry name" value="CNNM"/>
    <property type="match status" value="1"/>
</dbReference>
<dbReference type="PROSITE" id="PS51371">
    <property type="entry name" value="CBS"/>
    <property type="match status" value="2"/>
</dbReference>
<evidence type="ECO:0008006" key="15">
    <source>
        <dbReference type="Google" id="ProtNLM"/>
    </source>
</evidence>
<evidence type="ECO:0000259" key="12">
    <source>
        <dbReference type="PROSITE" id="PS51846"/>
    </source>
</evidence>
<dbReference type="Proteomes" id="UP000250918">
    <property type="component" value="Unassembled WGS sequence"/>
</dbReference>
<feature type="domain" description="CNNM transmembrane" evidence="12">
    <location>
        <begin position="1"/>
        <end position="212"/>
    </location>
</feature>
<dbReference type="SMART" id="SM01091">
    <property type="entry name" value="CorC_HlyC"/>
    <property type="match status" value="1"/>
</dbReference>
<accession>A0A855X4Z0</accession>
<evidence type="ECO:0000256" key="6">
    <source>
        <dbReference type="ARBA" id="ARBA00023122"/>
    </source>
</evidence>
<dbReference type="InterPro" id="IPR036318">
    <property type="entry name" value="FAD-bd_PCMH-like_sf"/>
</dbReference>
<dbReference type="CDD" id="cd04590">
    <property type="entry name" value="CBS_pair_CorC_HlyC_assoc"/>
    <property type="match status" value="1"/>
</dbReference>
<name>A0A855X4Z0_9BACT</name>
<dbReference type="SUPFAM" id="SSF56176">
    <property type="entry name" value="FAD-binding/transporter-associated domain-like"/>
    <property type="match status" value="1"/>
</dbReference>
<evidence type="ECO:0000259" key="11">
    <source>
        <dbReference type="PROSITE" id="PS51371"/>
    </source>
</evidence>
<keyword evidence="7 9" id="KW-0472">Membrane</keyword>
<keyword evidence="3 9" id="KW-0812">Transmembrane</keyword>
<evidence type="ECO:0000313" key="13">
    <source>
        <dbReference type="EMBL" id="PWB74279.1"/>
    </source>
</evidence>
<feature type="transmembrane region" description="Helical" evidence="10">
    <location>
        <begin position="107"/>
        <end position="127"/>
    </location>
</feature>
<feature type="domain" description="CBS" evidence="11">
    <location>
        <begin position="288"/>
        <end position="345"/>
    </location>
</feature>
<evidence type="ECO:0000256" key="8">
    <source>
        <dbReference type="PROSITE-ProRule" id="PRU00703"/>
    </source>
</evidence>
<dbReference type="FunFam" id="3.10.580.10:FF:000002">
    <property type="entry name" value="Magnesium/cobalt efflux protein CorC"/>
    <property type="match status" value="1"/>
</dbReference>
<protein>
    <recommendedName>
        <fullName evidence="15">HlyC/CorC family transporter</fullName>
    </recommendedName>
</protein>
<evidence type="ECO:0000256" key="5">
    <source>
        <dbReference type="ARBA" id="ARBA00022989"/>
    </source>
</evidence>
<keyword evidence="2" id="KW-1003">Cell membrane</keyword>
<dbReference type="Pfam" id="PF03471">
    <property type="entry name" value="CorC_HlyC"/>
    <property type="match status" value="1"/>
</dbReference>
<comment type="caution">
    <text evidence="13">The sequence shown here is derived from an EMBL/GenBank/DDBJ whole genome shotgun (WGS) entry which is preliminary data.</text>
</comment>
<dbReference type="Gene3D" id="3.30.465.10">
    <property type="match status" value="1"/>
</dbReference>
<evidence type="ECO:0000256" key="9">
    <source>
        <dbReference type="PROSITE-ProRule" id="PRU01193"/>
    </source>
</evidence>
<dbReference type="EMBL" id="PQAP01000036">
    <property type="protein sequence ID" value="PWB74279.1"/>
    <property type="molecule type" value="Genomic_DNA"/>
</dbReference>
<feature type="transmembrane region" description="Helical" evidence="10">
    <location>
        <begin position="148"/>
        <end position="165"/>
    </location>
</feature>
<dbReference type="PANTHER" id="PTHR43099">
    <property type="entry name" value="UPF0053 PROTEIN YRKA"/>
    <property type="match status" value="1"/>
</dbReference>
<keyword evidence="5 9" id="KW-1133">Transmembrane helix</keyword>
<dbReference type="InterPro" id="IPR005170">
    <property type="entry name" value="Transptr-assoc_dom"/>
</dbReference>
<dbReference type="InterPro" id="IPR000644">
    <property type="entry name" value="CBS_dom"/>
</dbReference>
<dbReference type="InterPro" id="IPR046342">
    <property type="entry name" value="CBS_dom_sf"/>
</dbReference>
<dbReference type="SUPFAM" id="SSF54631">
    <property type="entry name" value="CBS-domain pair"/>
    <property type="match status" value="1"/>
</dbReference>
<evidence type="ECO:0000256" key="2">
    <source>
        <dbReference type="ARBA" id="ARBA00022475"/>
    </source>
</evidence>
<gene>
    <name evidence="13" type="ORF">C3F09_04180</name>
</gene>
<sequence length="437" mass="48544">MQSSFSFEIIAVLVLILANGFFVLAEFSIIASRKTKLKQKVDEGKPGAEAALKLHDKPDLFLATIQVGITLVGALVGVFSGATIVERLHALLNVSGIPFVERWAEPISVGIIVLSITVLTAVIGELVPKYIALSYPEKYARLIARPTRVFVAITYFIAEFLGWLSRRIVRTLGIRRRELQSVIDEDEINHMILEGREKGLFDVTEEEFVKSVFQFTDTAVRRAMKPRPDIAAIDIDAAPAETAHVIIDNGYSRYPVYRDSIDNIIGLVYIKDLIKDGVDPGNLDVQKVMRPPLFVPDSMPLTKLLQEFQVGKNHLAIVLDEYGGTAGIITLEDILEELVGEIQDEYDSEAPPVVRISETVVYAGGDVWPGEINELLDTDLPEDKSDTLAGLFVDESGRMPDKYQAVTIADARMTILSKDKHRILRLKVEKVSRAEDD</sequence>
<dbReference type="InterPro" id="IPR044751">
    <property type="entry name" value="Ion_transp-like_CBS"/>
</dbReference>
<feature type="transmembrane region" description="Helical" evidence="10">
    <location>
        <begin position="6"/>
        <end position="30"/>
    </location>
</feature>
<comment type="subcellular location">
    <subcellularLocation>
        <location evidence="1">Cell membrane</location>
        <topology evidence="1">Multi-pass membrane protein</topology>
    </subcellularLocation>
</comment>
<keyword evidence="6 8" id="KW-0129">CBS domain</keyword>
<dbReference type="PROSITE" id="PS51846">
    <property type="entry name" value="CNNM"/>
    <property type="match status" value="1"/>
</dbReference>
<proteinExistence type="predicted"/>